<dbReference type="AlphaFoldDB" id="A0A9P5E1L4"/>
<keyword evidence="6" id="KW-0804">Transcription</keyword>
<dbReference type="Proteomes" id="UP000730481">
    <property type="component" value="Unassembled WGS sequence"/>
</dbReference>
<proteinExistence type="predicted"/>
<sequence>MEEDGAQLLQQTGLDPISRPDSTSTSASASLPHVLPGISALAAANAATEATSQLRASAAPSPAMYATASPAATSGGSGSTMPTCQNCSTSTTPLWRRDEFGSVLCNACGLFLKLHGRPRPISLKTDVIKSRNRVKTMRPDLANKKKQQQQQQQAAAQGFPTTDANGFDTTGQAAAAAAHAAQAARRASQKSNGHDGADSPISRTGTPSMYAHGLSSFMVDDPYQSGFVATGEGRATSPTNGDRKMDAPQTHEQLIAHNSSLKTRVSELEVIIELFRGRLSQLEQQEAAARSGQQVAGVEQSQLRSQLEATQESEAQLRRQLEDSHRRESSLKRRLDELELELQAFQEANSAPGEPPAKRPRTIEEPTKTQAEADIEAAAEALLASEASKPSETAESAPAAEASEATELPQTSEETKEAPVPKIENEIEAADVPIDPNMPVIDDVSQPAPVEEAKTTEDVDVPDAPEAPATTEATPEVTEGTETPAPATAAT</sequence>
<comment type="caution">
    <text evidence="11">The sequence shown here is derived from an EMBL/GenBank/DDBJ whole genome shotgun (WGS) entry which is preliminary data.</text>
</comment>
<dbReference type="OrthoDB" id="515401at2759"/>
<dbReference type="GO" id="GO:0008270">
    <property type="term" value="F:zinc ion binding"/>
    <property type="evidence" value="ECO:0007669"/>
    <property type="project" value="UniProtKB-KW"/>
</dbReference>
<dbReference type="GO" id="GO:0000978">
    <property type="term" value="F:RNA polymerase II cis-regulatory region sequence-specific DNA binding"/>
    <property type="evidence" value="ECO:0007669"/>
    <property type="project" value="TreeGrafter"/>
</dbReference>
<evidence type="ECO:0000313" key="11">
    <source>
        <dbReference type="EMBL" id="KAF4345372.1"/>
    </source>
</evidence>
<dbReference type="PANTHER" id="PTHR10071:SF338">
    <property type="entry name" value="GATA-TYPE DOMAIN-CONTAINING PROTEIN"/>
    <property type="match status" value="1"/>
</dbReference>
<dbReference type="GO" id="GO:0005634">
    <property type="term" value="C:nucleus"/>
    <property type="evidence" value="ECO:0007669"/>
    <property type="project" value="UniProtKB-SubCell"/>
</dbReference>
<protein>
    <submittedName>
        <fullName evidence="11">GATA type zinc finger asd-4</fullName>
    </submittedName>
</protein>
<evidence type="ECO:0000256" key="2">
    <source>
        <dbReference type="ARBA" id="ARBA00022723"/>
    </source>
</evidence>
<accession>A0A9P5E1L4</accession>
<feature type="region of interest" description="Disordered" evidence="9">
    <location>
        <begin position="139"/>
        <end position="208"/>
    </location>
</feature>
<dbReference type="PANTHER" id="PTHR10071">
    <property type="entry name" value="TRANSCRIPTION FACTOR GATA FAMILY MEMBER"/>
    <property type="match status" value="1"/>
</dbReference>
<feature type="compositionally biased region" description="Low complexity" evidence="9">
    <location>
        <begin position="148"/>
        <end position="157"/>
    </location>
</feature>
<dbReference type="Pfam" id="PF00320">
    <property type="entry name" value="GATA"/>
    <property type="match status" value="1"/>
</dbReference>
<evidence type="ECO:0000256" key="3">
    <source>
        <dbReference type="ARBA" id="ARBA00022771"/>
    </source>
</evidence>
<evidence type="ECO:0000259" key="10">
    <source>
        <dbReference type="PROSITE" id="PS50114"/>
    </source>
</evidence>
<gene>
    <name evidence="11" type="ORF">FBEOM_673</name>
</gene>
<keyword evidence="5" id="KW-0805">Transcription regulation</keyword>
<keyword evidence="3 8" id="KW-0863">Zinc-finger</keyword>
<keyword evidence="12" id="KW-1185">Reference proteome</keyword>
<dbReference type="GO" id="GO:0000122">
    <property type="term" value="P:negative regulation of transcription by RNA polymerase II"/>
    <property type="evidence" value="ECO:0007669"/>
    <property type="project" value="TreeGrafter"/>
</dbReference>
<feature type="compositionally biased region" description="Low complexity" evidence="9">
    <location>
        <begin position="464"/>
        <end position="491"/>
    </location>
</feature>
<dbReference type="InterPro" id="IPR039355">
    <property type="entry name" value="Transcription_factor_GATA"/>
</dbReference>
<dbReference type="GO" id="GO:0000981">
    <property type="term" value="F:DNA-binding transcription factor activity, RNA polymerase II-specific"/>
    <property type="evidence" value="ECO:0007669"/>
    <property type="project" value="TreeGrafter"/>
</dbReference>
<keyword evidence="2" id="KW-0479">Metal-binding</keyword>
<dbReference type="GO" id="GO:0045944">
    <property type="term" value="P:positive regulation of transcription by RNA polymerase II"/>
    <property type="evidence" value="ECO:0007669"/>
    <property type="project" value="TreeGrafter"/>
</dbReference>
<dbReference type="InterPro" id="IPR056998">
    <property type="entry name" value="Asd-4/GZF3_helical"/>
</dbReference>
<reference evidence="11" key="2">
    <citation type="submission" date="2020-02" db="EMBL/GenBank/DDBJ databases">
        <title>Identification and distribution of gene clusters putatively required for synthesis of sphingolipid metabolism inhibitors in phylogenetically diverse species of the filamentous fungus Fusarium.</title>
        <authorList>
            <person name="Kim H.-S."/>
            <person name="Busman M."/>
            <person name="Brown D.W."/>
            <person name="Divon H."/>
            <person name="Uhlig S."/>
            <person name="Proctor R.H."/>
        </authorList>
    </citation>
    <scope>NUCLEOTIDE SEQUENCE</scope>
    <source>
        <strain evidence="11">NRRL 25174</strain>
    </source>
</reference>
<evidence type="ECO:0000256" key="9">
    <source>
        <dbReference type="SAM" id="MobiDB-lite"/>
    </source>
</evidence>
<dbReference type="SMART" id="SM00401">
    <property type="entry name" value="ZnF_GATA"/>
    <property type="match status" value="1"/>
</dbReference>
<keyword evidence="4" id="KW-0862">Zinc</keyword>
<keyword evidence="7" id="KW-0539">Nucleus</keyword>
<dbReference type="SUPFAM" id="SSF57716">
    <property type="entry name" value="Glucocorticoid receptor-like (DNA-binding domain)"/>
    <property type="match status" value="1"/>
</dbReference>
<comment type="subcellular location">
    <subcellularLocation>
        <location evidence="1">Nucleus</location>
    </subcellularLocation>
</comment>
<dbReference type="Pfam" id="PF25026">
    <property type="entry name" value="Asd-4"/>
    <property type="match status" value="1"/>
</dbReference>
<feature type="domain" description="GATA-type" evidence="10">
    <location>
        <begin position="84"/>
        <end position="131"/>
    </location>
</feature>
<dbReference type="InterPro" id="IPR000679">
    <property type="entry name" value="Znf_GATA"/>
</dbReference>
<dbReference type="Gene3D" id="3.30.50.10">
    <property type="entry name" value="Erythroid Transcription Factor GATA-1, subunit A"/>
    <property type="match status" value="1"/>
</dbReference>
<dbReference type="EMBL" id="PVQB02000027">
    <property type="protein sequence ID" value="KAF4345372.1"/>
    <property type="molecule type" value="Genomic_DNA"/>
</dbReference>
<feature type="compositionally biased region" description="Polar residues" evidence="9">
    <location>
        <begin position="159"/>
        <end position="171"/>
    </location>
</feature>
<dbReference type="CDD" id="cd00202">
    <property type="entry name" value="ZnF_GATA"/>
    <property type="match status" value="1"/>
</dbReference>
<evidence type="ECO:0000256" key="4">
    <source>
        <dbReference type="ARBA" id="ARBA00022833"/>
    </source>
</evidence>
<evidence type="ECO:0000313" key="12">
    <source>
        <dbReference type="Proteomes" id="UP000730481"/>
    </source>
</evidence>
<evidence type="ECO:0000256" key="5">
    <source>
        <dbReference type="ARBA" id="ARBA00023015"/>
    </source>
</evidence>
<organism evidence="11 12">
    <name type="scientific">Fusarium beomiforme</name>
    <dbReference type="NCBI Taxonomy" id="44412"/>
    <lineage>
        <taxon>Eukaryota</taxon>
        <taxon>Fungi</taxon>
        <taxon>Dikarya</taxon>
        <taxon>Ascomycota</taxon>
        <taxon>Pezizomycotina</taxon>
        <taxon>Sordariomycetes</taxon>
        <taxon>Hypocreomycetidae</taxon>
        <taxon>Hypocreales</taxon>
        <taxon>Nectriaceae</taxon>
        <taxon>Fusarium</taxon>
        <taxon>Fusarium burgessii species complex</taxon>
    </lineage>
</organism>
<dbReference type="PRINTS" id="PR00619">
    <property type="entry name" value="GATAZNFINGER"/>
</dbReference>
<evidence type="ECO:0000256" key="1">
    <source>
        <dbReference type="ARBA" id="ARBA00004123"/>
    </source>
</evidence>
<evidence type="ECO:0000256" key="6">
    <source>
        <dbReference type="ARBA" id="ARBA00023163"/>
    </source>
</evidence>
<evidence type="ECO:0000256" key="8">
    <source>
        <dbReference type="PROSITE-ProRule" id="PRU00094"/>
    </source>
</evidence>
<feature type="compositionally biased region" description="Low complexity" evidence="9">
    <location>
        <begin position="172"/>
        <end position="186"/>
    </location>
</feature>
<feature type="region of interest" description="Disordered" evidence="9">
    <location>
        <begin position="1"/>
        <end position="30"/>
    </location>
</feature>
<dbReference type="PROSITE" id="PS00344">
    <property type="entry name" value="GATA_ZN_FINGER_1"/>
    <property type="match status" value="1"/>
</dbReference>
<feature type="compositionally biased region" description="Basic and acidic residues" evidence="9">
    <location>
        <begin position="413"/>
        <end position="425"/>
    </location>
</feature>
<dbReference type="InterPro" id="IPR013088">
    <property type="entry name" value="Znf_NHR/GATA"/>
</dbReference>
<feature type="region of interest" description="Disordered" evidence="9">
    <location>
        <begin position="345"/>
        <end position="491"/>
    </location>
</feature>
<dbReference type="PROSITE" id="PS50114">
    <property type="entry name" value="GATA_ZN_FINGER_2"/>
    <property type="match status" value="1"/>
</dbReference>
<dbReference type="FunFam" id="3.30.50.10:FF:000007">
    <property type="entry name" value="Nitrogen regulatory AreA, N-terminal"/>
    <property type="match status" value="1"/>
</dbReference>
<reference evidence="11" key="1">
    <citation type="journal article" date="2017" name="Mycologia">
        <title>Fusarium algeriense, sp. nov., a novel toxigenic crown rot pathogen of durum wheat from Algeria is nested in the Fusarium burgessii species complex.</title>
        <authorList>
            <person name="Laraba I."/>
            <person name="Keddad A."/>
            <person name="Boureghda H."/>
            <person name="Abdallah N."/>
            <person name="Vaughan M.M."/>
            <person name="Proctor R.H."/>
            <person name="Busman M."/>
            <person name="O'Donnell K."/>
        </authorList>
    </citation>
    <scope>NUCLEOTIDE SEQUENCE</scope>
    <source>
        <strain evidence="11">NRRL 25174</strain>
    </source>
</reference>
<feature type="compositionally biased region" description="Polar residues" evidence="9">
    <location>
        <begin position="20"/>
        <end position="29"/>
    </location>
</feature>
<evidence type="ECO:0000256" key="7">
    <source>
        <dbReference type="ARBA" id="ARBA00023242"/>
    </source>
</evidence>
<name>A0A9P5E1L4_9HYPO</name>
<feature type="compositionally biased region" description="Low complexity" evidence="9">
    <location>
        <begin position="376"/>
        <end position="407"/>
    </location>
</feature>